<feature type="non-terminal residue" evidence="3">
    <location>
        <position position="102"/>
    </location>
</feature>
<dbReference type="STRING" id="97359.A0A550CIW3"/>
<dbReference type="GO" id="GO:0005829">
    <property type="term" value="C:cytosol"/>
    <property type="evidence" value="ECO:0007669"/>
    <property type="project" value="TreeGrafter"/>
</dbReference>
<dbReference type="InterPro" id="IPR009643">
    <property type="entry name" value="HS1-bd"/>
</dbReference>
<evidence type="ECO:0000313" key="3">
    <source>
        <dbReference type="EMBL" id="TRM64761.1"/>
    </source>
</evidence>
<dbReference type="GO" id="GO:0070370">
    <property type="term" value="P:cellular heat acclimation"/>
    <property type="evidence" value="ECO:0007669"/>
    <property type="project" value="TreeGrafter"/>
</dbReference>
<feature type="region of interest" description="Disordered" evidence="2">
    <location>
        <begin position="78"/>
        <end position="102"/>
    </location>
</feature>
<keyword evidence="4" id="KW-1185">Reference proteome</keyword>
<feature type="region of interest" description="Disordered" evidence="2">
    <location>
        <begin position="1"/>
        <end position="33"/>
    </location>
</feature>
<evidence type="ECO:0000256" key="2">
    <source>
        <dbReference type="SAM" id="MobiDB-lite"/>
    </source>
</evidence>
<evidence type="ECO:0000313" key="4">
    <source>
        <dbReference type="Proteomes" id="UP000320762"/>
    </source>
</evidence>
<dbReference type="EMBL" id="VDMD01000006">
    <property type="protein sequence ID" value="TRM64761.1"/>
    <property type="molecule type" value="Genomic_DNA"/>
</dbReference>
<gene>
    <name evidence="3" type="ORF">BD626DRAFT_378770</name>
</gene>
<name>A0A550CIW3_9AGAR</name>
<reference evidence="3 4" key="1">
    <citation type="journal article" date="2019" name="New Phytol.">
        <title>Comparative genomics reveals unique wood-decay strategies and fruiting body development in the Schizophyllaceae.</title>
        <authorList>
            <person name="Almasi E."/>
            <person name="Sahu N."/>
            <person name="Krizsan K."/>
            <person name="Balint B."/>
            <person name="Kovacs G.M."/>
            <person name="Kiss B."/>
            <person name="Cseklye J."/>
            <person name="Drula E."/>
            <person name="Henrissat B."/>
            <person name="Nagy I."/>
            <person name="Chovatia M."/>
            <person name="Adam C."/>
            <person name="LaButti K."/>
            <person name="Lipzen A."/>
            <person name="Riley R."/>
            <person name="Grigoriev I.V."/>
            <person name="Nagy L.G."/>
        </authorList>
    </citation>
    <scope>NUCLEOTIDE SEQUENCE [LARGE SCALE GENOMIC DNA]</scope>
    <source>
        <strain evidence="3 4">NL-1724</strain>
    </source>
</reference>
<feature type="compositionally biased region" description="Polar residues" evidence="2">
    <location>
        <begin position="92"/>
        <end position="102"/>
    </location>
</feature>
<dbReference type="Pfam" id="PF06825">
    <property type="entry name" value="HSBP1"/>
    <property type="match status" value="1"/>
</dbReference>
<evidence type="ECO:0000256" key="1">
    <source>
        <dbReference type="ARBA" id="ARBA00006349"/>
    </source>
</evidence>
<sequence length="102" mass="10724">MSSPAPTKPVKPALNGSKAEPKKGSGPDVSSPHELTAFVETLLSQLDDKFESMSGQILERMDQMSARVDALEASIQDIISDDLSPGSPPPVTQSMSGRKSGV</sequence>
<protein>
    <submittedName>
        <fullName evidence="3">Heat shock factor binding protein 1-domain-containing protein</fullName>
    </submittedName>
</protein>
<comment type="caution">
    <text evidence="3">The sequence shown here is derived from an EMBL/GenBank/DDBJ whole genome shotgun (WGS) entry which is preliminary data.</text>
</comment>
<dbReference type="PANTHER" id="PTHR19424">
    <property type="entry name" value="HEAT SHOCK FACTOR BINDING PROTEIN 1"/>
    <property type="match status" value="1"/>
</dbReference>
<keyword evidence="3" id="KW-0346">Stress response</keyword>
<dbReference type="Proteomes" id="UP000320762">
    <property type="component" value="Unassembled WGS sequence"/>
</dbReference>
<dbReference type="Gene3D" id="1.20.5.430">
    <property type="match status" value="1"/>
</dbReference>
<dbReference type="AlphaFoldDB" id="A0A550CIW3"/>
<dbReference type="PANTHER" id="PTHR19424:SF0">
    <property type="entry name" value="HEAT SHOCK FACTOR BINDING PROTEIN 1"/>
    <property type="match status" value="1"/>
</dbReference>
<dbReference type="GO" id="GO:0005634">
    <property type="term" value="C:nucleus"/>
    <property type="evidence" value="ECO:0007669"/>
    <property type="project" value="TreeGrafter"/>
</dbReference>
<proteinExistence type="inferred from homology"/>
<accession>A0A550CIW3</accession>
<comment type="similarity">
    <text evidence="1">Belongs to the HSBP1 family.</text>
</comment>
<organism evidence="3 4">
    <name type="scientific">Schizophyllum amplum</name>
    <dbReference type="NCBI Taxonomy" id="97359"/>
    <lineage>
        <taxon>Eukaryota</taxon>
        <taxon>Fungi</taxon>
        <taxon>Dikarya</taxon>
        <taxon>Basidiomycota</taxon>
        <taxon>Agaricomycotina</taxon>
        <taxon>Agaricomycetes</taxon>
        <taxon>Agaricomycetidae</taxon>
        <taxon>Agaricales</taxon>
        <taxon>Schizophyllaceae</taxon>
        <taxon>Schizophyllum</taxon>
    </lineage>
</organism>
<dbReference type="OrthoDB" id="4159489at2759"/>
<dbReference type="GO" id="GO:0003714">
    <property type="term" value="F:transcription corepressor activity"/>
    <property type="evidence" value="ECO:0007669"/>
    <property type="project" value="InterPro"/>
</dbReference>